<comment type="caution">
    <text evidence="8">The sequence shown here is derived from an EMBL/GenBank/DDBJ whole genome shotgun (WGS) entry which is preliminary data.</text>
</comment>
<evidence type="ECO:0000313" key="9">
    <source>
        <dbReference type="Proteomes" id="UP000835052"/>
    </source>
</evidence>
<feature type="compositionally biased region" description="Basic and acidic residues" evidence="7">
    <location>
        <begin position="504"/>
        <end position="513"/>
    </location>
</feature>
<feature type="transmembrane region" description="Helical" evidence="6">
    <location>
        <begin position="32"/>
        <end position="53"/>
    </location>
</feature>
<dbReference type="Proteomes" id="UP000835052">
    <property type="component" value="Unassembled WGS sequence"/>
</dbReference>
<comment type="subcellular location">
    <subcellularLocation>
        <location evidence="6">Cell membrane</location>
        <topology evidence="6">Multi-pass membrane protein</topology>
    </subcellularLocation>
    <subcellularLocation>
        <location evidence="1">Membrane</location>
        <topology evidence="1">Multi-pass membrane protein</topology>
    </subcellularLocation>
</comment>
<keyword evidence="4 6" id="KW-0472">Membrane</keyword>
<dbReference type="GO" id="GO:0005886">
    <property type="term" value="C:plasma membrane"/>
    <property type="evidence" value="ECO:0007669"/>
    <property type="project" value="UniProtKB-SubCell"/>
</dbReference>
<keyword evidence="2 6" id="KW-0812">Transmembrane</keyword>
<evidence type="ECO:0000256" key="6">
    <source>
        <dbReference type="RuleBase" id="RU363126"/>
    </source>
</evidence>
<name>A0A8S1HL84_9PELO</name>
<comment type="similarity">
    <text evidence="5 6">Belongs to the anion channel-forming bestrophin (TC 1.A.46) family. Calcium-sensitive chloride channel subfamily.</text>
</comment>
<dbReference type="AlphaFoldDB" id="A0A8S1HL84"/>
<dbReference type="GO" id="GO:0005254">
    <property type="term" value="F:chloride channel activity"/>
    <property type="evidence" value="ECO:0007669"/>
    <property type="project" value="UniProtKB-KW"/>
</dbReference>
<evidence type="ECO:0000256" key="3">
    <source>
        <dbReference type="ARBA" id="ARBA00022989"/>
    </source>
</evidence>
<keyword evidence="6" id="KW-0407">Ion channel</keyword>
<dbReference type="InterPro" id="IPR000615">
    <property type="entry name" value="Bestrophin"/>
</dbReference>
<keyword evidence="6" id="KW-0813">Transport</keyword>
<protein>
    <recommendedName>
        <fullName evidence="6">Bestrophin homolog</fullName>
    </recommendedName>
</protein>
<feature type="transmembrane region" description="Helical" evidence="6">
    <location>
        <begin position="73"/>
        <end position="92"/>
    </location>
</feature>
<sequence>MTVSYNLDVSSVSSFNSLRLLFRWRGSIWKSVLGELAIFAVAYAVVAHAYHNYMVPNNFGASHFEAFAHQCGQLMNTIPLTFMLAFFVSIIVERWRTTFNNMGWSENVALLTNTTIVNDSADAAIMRRSIVRYIVLAQILTFRDVSMRVRRRFPNLDSITKAGFLTLSEAEHLTEIELVYNKYWVPINWAMNIAQRALRKGYINAPPTLNILLTEIKSFRTNLATVCNFDWVPVPIAYPQVVFLAVRVYFLLCLITRQYFPPKGDSVEIASMIALPMMTMFEYIFLVGWMKVAESLLNPLGEDDDDFELNFLIDKNIFTGMAIVAEHDVVPLLSKDRFSDPNFQPYYSVESQKSRVMGALIGSVSNVTLAEGSLDVPMVPVSPRRSIGDIPSSERPRIMTPRLRTTASSLRVPFTGIIPIDRPSSCRGRGRSKSENLTEEQLGNVGGGTSNPVFVKDDESEDQRLHKPIRFTSSLSKVEETDYDDYPLETSPAAPRITRRHAFEKHDEETARL</sequence>
<organism evidence="8 9">
    <name type="scientific">Caenorhabditis auriculariae</name>
    <dbReference type="NCBI Taxonomy" id="2777116"/>
    <lineage>
        <taxon>Eukaryota</taxon>
        <taxon>Metazoa</taxon>
        <taxon>Ecdysozoa</taxon>
        <taxon>Nematoda</taxon>
        <taxon>Chromadorea</taxon>
        <taxon>Rhabditida</taxon>
        <taxon>Rhabditina</taxon>
        <taxon>Rhabditomorpha</taxon>
        <taxon>Rhabditoidea</taxon>
        <taxon>Rhabditidae</taxon>
        <taxon>Peloderinae</taxon>
        <taxon>Caenorhabditis</taxon>
    </lineage>
</organism>
<gene>
    <name evidence="8" type="ORF">CAUJ_LOCUS12628</name>
</gene>
<evidence type="ECO:0000256" key="4">
    <source>
        <dbReference type="ARBA" id="ARBA00023136"/>
    </source>
</evidence>
<dbReference type="PANTHER" id="PTHR10736">
    <property type="entry name" value="BESTROPHIN"/>
    <property type="match status" value="1"/>
</dbReference>
<keyword evidence="6" id="KW-1003">Cell membrane</keyword>
<keyword evidence="9" id="KW-1185">Reference proteome</keyword>
<keyword evidence="3 6" id="KW-1133">Transmembrane helix</keyword>
<dbReference type="EMBL" id="CAJGYM010000078">
    <property type="protein sequence ID" value="CAD6196716.1"/>
    <property type="molecule type" value="Genomic_DNA"/>
</dbReference>
<evidence type="ECO:0000256" key="7">
    <source>
        <dbReference type="SAM" id="MobiDB-lite"/>
    </source>
</evidence>
<feature type="region of interest" description="Disordered" evidence="7">
    <location>
        <begin position="482"/>
        <end position="513"/>
    </location>
</feature>
<accession>A0A8S1HL84</accession>
<dbReference type="GO" id="GO:0034707">
    <property type="term" value="C:chloride channel complex"/>
    <property type="evidence" value="ECO:0007669"/>
    <property type="project" value="UniProtKB-KW"/>
</dbReference>
<comment type="function">
    <text evidence="6">Forms chloride channels.</text>
</comment>
<feature type="region of interest" description="Disordered" evidence="7">
    <location>
        <begin position="421"/>
        <end position="453"/>
    </location>
</feature>
<feature type="transmembrane region" description="Helical" evidence="6">
    <location>
        <begin position="272"/>
        <end position="290"/>
    </location>
</feature>
<evidence type="ECO:0000256" key="1">
    <source>
        <dbReference type="ARBA" id="ARBA00004141"/>
    </source>
</evidence>
<dbReference type="InterPro" id="IPR021134">
    <property type="entry name" value="Bestrophin-like"/>
</dbReference>
<evidence type="ECO:0000256" key="2">
    <source>
        <dbReference type="ARBA" id="ARBA00022692"/>
    </source>
</evidence>
<evidence type="ECO:0000256" key="5">
    <source>
        <dbReference type="ARBA" id="ARBA00034769"/>
    </source>
</evidence>
<keyword evidence="6" id="KW-0406">Ion transport</keyword>
<dbReference type="OrthoDB" id="201595at2759"/>
<evidence type="ECO:0000313" key="8">
    <source>
        <dbReference type="EMBL" id="CAD6196716.1"/>
    </source>
</evidence>
<keyword evidence="6" id="KW-0869">Chloride channel</keyword>
<dbReference type="Pfam" id="PF01062">
    <property type="entry name" value="Bestrophin"/>
    <property type="match status" value="1"/>
</dbReference>
<dbReference type="PANTHER" id="PTHR10736:SF19">
    <property type="entry name" value="BESTROPHIN HOMOLOG"/>
    <property type="match status" value="1"/>
</dbReference>
<proteinExistence type="inferred from homology"/>
<reference evidence="8" key="1">
    <citation type="submission" date="2020-10" db="EMBL/GenBank/DDBJ databases">
        <authorList>
            <person name="Kikuchi T."/>
        </authorList>
    </citation>
    <scope>NUCLEOTIDE SEQUENCE</scope>
    <source>
        <strain evidence="8">NKZ352</strain>
    </source>
</reference>
<keyword evidence="6" id="KW-0868">Chloride</keyword>